<keyword evidence="3" id="KW-1185">Reference proteome</keyword>
<dbReference type="AlphaFoldDB" id="A0AAN4ZGP3"/>
<proteinExistence type="predicted"/>
<evidence type="ECO:0000313" key="2">
    <source>
        <dbReference type="EMBL" id="GMR37360.1"/>
    </source>
</evidence>
<feature type="compositionally biased region" description="Basic and acidic residues" evidence="1">
    <location>
        <begin position="1"/>
        <end position="10"/>
    </location>
</feature>
<feature type="non-terminal residue" evidence="2">
    <location>
        <position position="1"/>
    </location>
</feature>
<organism evidence="2 3">
    <name type="scientific">Pristionchus mayeri</name>
    <dbReference type="NCBI Taxonomy" id="1317129"/>
    <lineage>
        <taxon>Eukaryota</taxon>
        <taxon>Metazoa</taxon>
        <taxon>Ecdysozoa</taxon>
        <taxon>Nematoda</taxon>
        <taxon>Chromadorea</taxon>
        <taxon>Rhabditida</taxon>
        <taxon>Rhabditina</taxon>
        <taxon>Diplogasteromorpha</taxon>
        <taxon>Diplogasteroidea</taxon>
        <taxon>Neodiplogasteridae</taxon>
        <taxon>Pristionchus</taxon>
    </lineage>
</organism>
<evidence type="ECO:0000256" key="1">
    <source>
        <dbReference type="SAM" id="MobiDB-lite"/>
    </source>
</evidence>
<dbReference type="Proteomes" id="UP001328107">
    <property type="component" value="Unassembled WGS sequence"/>
</dbReference>
<dbReference type="EMBL" id="BTRK01000002">
    <property type="protein sequence ID" value="GMR37360.1"/>
    <property type="molecule type" value="Genomic_DNA"/>
</dbReference>
<gene>
    <name evidence="2" type="ORF">PMAYCL1PPCAC_07555</name>
</gene>
<evidence type="ECO:0000313" key="3">
    <source>
        <dbReference type="Proteomes" id="UP001328107"/>
    </source>
</evidence>
<sequence length="158" mass="17774">LEAEVSRVGDESSECPVHGRGREETHLGTEIVRSRLEVGAHSTGNSRLHRNTVTRCESVYSLSHSLDCPTRLVANDHRSIHDERTNCTVPEVVHIGPTDGDCMNSDEEFSLLGHWNLPLLHSEIILPVENCREIVHLKRRIESGNEEGRDRVKIKQKG</sequence>
<comment type="caution">
    <text evidence="2">The sequence shown here is derived from an EMBL/GenBank/DDBJ whole genome shotgun (WGS) entry which is preliminary data.</text>
</comment>
<protein>
    <submittedName>
        <fullName evidence="2">Uncharacterized protein</fullName>
    </submittedName>
</protein>
<name>A0AAN4ZGP3_9BILA</name>
<feature type="non-terminal residue" evidence="2">
    <location>
        <position position="158"/>
    </location>
</feature>
<reference evidence="3" key="1">
    <citation type="submission" date="2022-10" db="EMBL/GenBank/DDBJ databases">
        <title>Genome assembly of Pristionchus species.</title>
        <authorList>
            <person name="Yoshida K."/>
            <person name="Sommer R.J."/>
        </authorList>
    </citation>
    <scope>NUCLEOTIDE SEQUENCE [LARGE SCALE GENOMIC DNA]</scope>
    <source>
        <strain evidence="3">RS5460</strain>
    </source>
</reference>
<feature type="region of interest" description="Disordered" evidence="1">
    <location>
        <begin position="1"/>
        <end position="23"/>
    </location>
</feature>
<accession>A0AAN4ZGP3</accession>